<organism evidence="1 2">
    <name type="scientific">Roseateles asaccharophilus</name>
    <dbReference type="NCBI Taxonomy" id="582607"/>
    <lineage>
        <taxon>Bacteria</taxon>
        <taxon>Pseudomonadati</taxon>
        <taxon>Pseudomonadota</taxon>
        <taxon>Betaproteobacteria</taxon>
        <taxon>Burkholderiales</taxon>
        <taxon>Sphaerotilaceae</taxon>
        <taxon>Roseateles</taxon>
    </lineage>
</organism>
<dbReference type="Pfam" id="PF07235">
    <property type="entry name" value="DUF1427"/>
    <property type="match status" value="1"/>
</dbReference>
<dbReference type="RefSeq" id="WP_310328400.1">
    <property type="nucleotide sequence ID" value="NZ_JAVDXV010000004.1"/>
</dbReference>
<sequence length="88" mass="9612">MKPYLLSLAVGLLVGVIYALFNVRSPAPPVIALVGLLGILVGEQLPPLVRKLFASDPVQTSWLHHQVKPHMFGELPKCADTTKETRRG</sequence>
<evidence type="ECO:0000313" key="1">
    <source>
        <dbReference type="EMBL" id="MDR7333059.1"/>
    </source>
</evidence>
<reference evidence="1 2" key="1">
    <citation type="submission" date="2023-07" db="EMBL/GenBank/DDBJ databases">
        <title>Sorghum-associated microbial communities from plants grown in Nebraska, USA.</title>
        <authorList>
            <person name="Schachtman D."/>
        </authorList>
    </citation>
    <scope>NUCLEOTIDE SEQUENCE [LARGE SCALE GENOMIC DNA]</scope>
    <source>
        <strain evidence="1 2">BE316</strain>
    </source>
</reference>
<gene>
    <name evidence="1" type="ORF">J2X21_002193</name>
</gene>
<comment type="caution">
    <text evidence="1">The sequence shown here is derived from an EMBL/GenBank/DDBJ whole genome shotgun (WGS) entry which is preliminary data.</text>
</comment>
<dbReference type="NCBIfam" id="TIGR03510">
    <property type="entry name" value="XapX"/>
    <property type="match status" value="1"/>
</dbReference>
<dbReference type="InterPro" id="IPR020017">
    <property type="entry name" value="XapX_domain"/>
</dbReference>
<dbReference type="Proteomes" id="UP001180825">
    <property type="component" value="Unassembled WGS sequence"/>
</dbReference>
<dbReference type="InterPro" id="IPR009872">
    <property type="entry name" value="DUF1427"/>
</dbReference>
<name>A0ABU2A772_9BURK</name>
<keyword evidence="2" id="KW-1185">Reference proteome</keyword>
<protein>
    <submittedName>
        <fullName evidence="1">XapX domain-containing protein</fullName>
    </submittedName>
</protein>
<proteinExistence type="predicted"/>
<dbReference type="EMBL" id="JAVDXV010000004">
    <property type="protein sequence ID" value="MDR7333059.1"/>
    <property type="molecule type" value="Genomic_DNA"/>
</dbReference>
<evidence type="ECO:0000313" key="2">
    <source>
        <dbReference type="Proteomes" id="UP001180825"/>
    </source>
</evidence>
<accession>A0ABU2A772</accession>